<dbReference type="CDD" id="cd01335">
    <property type="entry name" value="Radical_SAM"/>
    <property type="match status" value="1"/>
</dbReference>
<dbReference type="Pfam" id="PF19864">
    <property type="entry name" value="Radical_SAM_N2"/>
    <property type="match status" value="1"/>
</dbReference>
<dbReference type="PANTHER" id="PTHR42731">
    <property type="entry name" value="SLL1084 PROTEIN"/>
    <property type="match status" value="1"/>
</dbReference>
<organism evidence="2 3">
    <name type="scientific">Candidatus Magnetobacterium casense</name>
    <dbReference type="NCBI Taxonomy" id="1455061"/>
    <lineage>
        <taxon>Bacteria</taxon>
        <taxon>Pseudomonadati</taxon>
        <taxon>Nitrospirota</taxon>
        <taxon>Thermodesulfovibrionia</taxon>
        <taxon>Thermodesulfovibrionales</taxon>
        <taxon>Candidatus Magnetobacteriaceae</taxon>
        <taxon>Candidatus Magnetobacterium</taxon>
    </lineage>
</organism>
<gene>
    <name evidence="2" type="ORF">HWQ67_15645</name>
</gene>
<reference evidence="2 3" key="1">
    <citation type="journal article" date="2020" name="J Geophys Res Biogeosci">
        <title>Magnetotaxis as an Adaptation to Enable Bacterial Shuttling of Microbial Sulfur and Sulfur Cycling Across Aquatic Oxic#Anoxic Interfaces.</title>
        <authorList>
            <person name="Li J."/>
            <person name="Liu P."/>
            <person name="Wang J."/>
            <person name="Roberts A.P."/>
            <person name="Pan Y."/>
        </authorList>
    </citation>
    <scope>NUCLEOTIDE SEQUENCE [LARGE SCALE GENOMIC DNA]</scope>
    <source>
        <strain evidence="2 3">MYR-1_YQ</strain>
    </source>
</reference>
<dbReference type="SFLD" id="SFLDS00029">
    <property type="entry name" value="Radical_SAM"/>
    <property type="match status" value="1"/>
</dbReference>
<dbReference type="PROSITE" id="PS51918">
    <property type="entry name" value="RADICAL_SAM"/>
    <property type="match status" value="1"/>
</dbReference>
<dbReference type="InterPro" id="IPR007197">
    <property type="entry name" value="rSAM"/>
</dbReference>
<evidence type="ECO:0000313" key="3">
    <source>
        <dbReference type="Proteomes" id="UP001196980"/>
    </source>
</evidence>
<keyword evidence="3" id="KW-1185">Reference proteome</keyword>
<name>A0ABS6S3R3_9BACT</name>
<protein>
    <submittedName>
        <fullName evidence="2">Radical SAM protein</fullName>
    </submittedName>
</protein>
<proteinExistence type="predicted"/>
<dbReference type="SFLD" id="SFLDG01082">
    <property type="entry name" value="B12-binding_domain_containing"/>
    <property type="match status" value="1"/>
</dbReference>
<dbReference type="RefSeq" id="WP_218253619.1">
    <property type="nucleotide sequence ID" value="NZ_JABXWD010000412.1"/>
</dbReference>
<accession>A0ABS6S3R3</accession>
<dbReference type="InterPro" id="IPR045784">
    <property type="entry name" value="Radical_SAM_N2"/>
</dbReference>
<dbReference type="InterPro" id="IPR006638">
    <property type="entry name" value="Elp3/MiaA/NifB-like_rSAM"/>
</dbReference>
<sequence>MSVSKRLLQQTRSLLNSETGTVYKEHGGKVRVCLCYPNTYYVGMSNLGFRLVYALLNARNDVVCERAFLPQSETIDELLRTRTPLYSMESITPLSGFDIVAFSVSFENDYPNLLKMLRLAHLPIHAHARGRRDPLVIMGGPCALLNPEPLSDFIDTVFIGEAEAMLDDFIDAYRASADRNELFDNIRGIDGIYVPSRYTVNYHDDGIISHRTTTAPGYPDVIRRGYVSDLNALPPTGQIVTTQTEFSSMYLVEAMRGCPWGCRFCAVRSIYGPPRKKGLEAVTQQVQLARQCSGRVGLIGASLTDYPHIRDVLTLEGVEFSITSLRASKRSVEILALMRGKNSVSLAPETGSERLRRVINKQITREDIIETATLIFNGGIQTLRLYFMVGLPTETDGDVLESVTLVKELRGLTKRTNIVMSISVFVPKPQTPFQWHPMATTQTVKHRMRLIRDGLKADNVKVFHDVARYAYLEGVLSVGDRRLSRVLELMNEEPNWKKACKMAGVSVDFYIHRQKDPAEPLPWDFIDCAIGRDRMLAEYTDAIRGEEDNRI</sequence>
<dbReference type="EMBL" id="JABXWD010000412">
    <property type="protein sequence ID" value="MBV6343013.1"/>
    <property type="molecule type" value="Genomic_DNA"/>
</dbReference>
<evidence type="ECO:0000259" key="1">
    <source>
        <dbReference type="PROSITE" id="PS51918"/>
    </source>
</evidence>
<comment type="caution">
    <text evidence="2">The sequence shown here is derived from an EMBL/GenBank/DDBJ whole genome shotgun (WGS) entry which is preliminary data.</text>
</comment>
<dbReference type="PANTHER" id="PTHR42731:SF5">
    <property type="entry name" value="RADICAL SAM DOMAIN PROTEIN"/>
    <property type="match status" value="1"/>
</dbReference>
<feature type="domain" description="Radical SAM core" evidence="1">
    <location>
        <begin position="244"/>
        <end position="473"/>
    </location>
</feature>
<evidence type="ECO:0000313" key="2">
    <source>
        <dbReference type="EMBL" id="MBV6343013.1"/>
    </source>
</evidence>
<dbReference type="Proteomes" id="UP001196980">
    <property type="component" value="Unassembled WGS sequence"/>
</dbReference>
<dbReference type="Pfam" id="PF04055">
    <property type="entry name" value="Radical_SAM"/>
    <property type="match status" value="1"/>
</dbReference>
<dbReference type="SMART" id="SM00729">
    <property type="entry name" value="Elp3"/>
    <property type="match status" value="1"/>
</dbReference>